<gene>
    <name evidence="3" type="ORF">SAMN05444358_10869</name>
</gene>
<dbReference type="GO" id="GO:0003676">
    <property type="term" value="F:nucleic acid binding"/>
    <property type="evidence" value="ECO:0007669"/>
    <property type="project" value="InterPro"/>
</dbReference>
<dbReference type="Proteomes" id="UP000183400">
    <property type="component" value="Unassembled WGS sequence"/>
</dbReference>
<name>A0A1H3DCZ4_9RHOB</name>
<dbReference type="InterPro" id="IPR001584">
    <property type="entry name" value="Integrase_cat-core"/>
</dbReference>
<evidence type="ECO:0000259" key="2">
    <source>
        <dbReference type="PROSITE" id="PS50994"/>
    </source>
</evidence>
<proteinExistence type="predicted"/>
<feature type="region of interest" description="Disordered" evidence="1">
    <location>
        <begin position="687"/>
        <end position="717"/>
    </location>
</feature>
<dbReference type="InterPro" id="IPR036397">
    <property type="entry name" value="RNaseH_sf"/>
</dbReference>
<dbReference type="InterPro" id="IPR012337">
    <property type="entry name" value="RNaseH-like_sf"/>
</dbReference>
<dbReference type="SUPFAM" id="SSF53098">
    <property type="entry name" value="Ribonuclease H-like"/>
    <property type="match status" value="1"/>
</dbReference>
<evidence type="ECO:0000256" key="1">
    <source>
        <dbReference type="SAM" id="MobiDB-lite"/>
    </source>
</evidence>
<dbReference type="EMBL" id="FNNP01000008">
    <property type="protein sequence ID" value="SDX64323.1"/>
    <property type="molecule type" value="Genomic_DNA"/>
</dbReference>
<organism evidence="3 4">
    <name type="scientific">Ruegeria halocynthiae</name>
    <dbReference type="NCBI Taxonomy" id="985054"/>
    <lineage>
        <taxon>Bacteria</taxon>
        <taxon>Pseudomonadati</taxon>
        <taxon>Pseudomonadota</taxon>
        <taxon>Alphaproteobacteria</taxon>
        <taxon>Rhodobacterales</taxon>
        <taxon>Roseobacteraceae</taxon>
        <taxon>Ruegeria</taxon>
    </lineage>
</organism>
<dbReference type="AlphaFoldDB" id="A0A1H3DCZ4"/>
<evidence type="ECO:0000313" key="4">
    <source>
        <dbReference type="Proteomes" id="UP000183400"/>
    </source>
</evidence>
<reference evidence="4" key="1">
    <citation type="submission" date="2016-10" db="EMBL/GenBank/DDBJ databases">
        <authorList>
            <person name="Varghese N."/>
            <person name="Submissions S."/>
        </authorList>
    </citation>
    <scope>NUCLEOTIDE SEQUENCE [LARGE SCALE GENOMIC DNA]</scope>
    <source>
        <strain evidence="4">DSM 27839</strain>
    </source>
</reference>
<keyword evidence="4" id="KW-1185">Reference proteome</keyword>
<dbReference type="OrthoDB" id="9814072at2"/>
<dbReference type="RefSeq" id="WP_074738224.1">
    <property type="nucleotide sequence ID" value="NZ_FNNP01000008.1"/>
</dbReference>
<dbReference type="Gene3D" id="3.30.420.10">
    <property type="entry name" value="Ribonuclease H-like superfamily/Ribonuclease H"/>
    <property type="match status" value="1"/>
</dbReference>
<dbReference type="STRING" id="985054.SAMN05444358_10869"/>
<accession>A0A1H3DCZ4</accession>
<sequence>MTDIIRLEPYSQVQQGGIPGLLVEQGPLGVIISRWSEGEIVFDELTYDEINKGLKTGHITIRDGYHSEEAVLQRVQFADQIVTHLPAKQRSTVFFRQAWCDLFLDAEARGEIGRYWKDVEIWIRSVAPEITVQIPQPDKDAGKCKYGGKKRSSNEIDPPGSSALLRWVRAYEASGRCVLALIDKRYLAGRTKVKFGPESAALLRKCADRYASFKRPSKKSVIRQTKRAFRLANAYRVDRGLPPLAIPAESTIYREICRLEPYHVMCQRQGLEAANRHFAIIGEGLNVLRPGERLEIDEWKVDLITFFAEAGVFGHLTEEQIKALPKGRRWIYVVIDVRTRLILSVKVCASPNTEDAIAALDLATRDKGDLARLFGCALPDWPGTGFETVASDQGAAFANFDFRGAVTDLRGTVMFPPAGVPKLRGHIERCFRTFGVELMECLSARTYSNIVEKGDFIPEDYAALADDELTRILVRFVVDVYNNKPHGGIGGQTPLNCWRELCSTVGKPRPPSRVERLGAFGRKYTRSISGRGVRFAGIFYTCEMVRHHFLSNPDLEVEIRVDHQDLGLIEVKLDGVWVVARPLAKGFDGLSLDLWTEACSNLRRRFEAEAELTQDIIDQAFADFSEEDRAASQRLGLSALAPTKADVERNREHLWLGLEVVAGITPSVSRKKRGLLDGVIARAEVAPRQLPENTPGEDDAEKTMPVSRPRWRMEDGQ</sequence>
<dbReference type="PROSITE" id="PS50994">
    <property type="entry name" value="INTEGRASE"/>
    <property type="match status" value="1"/>
</dbReference>
<feature type="domain" description="Integrase catalytic" evidence="2">
    <location>
        <begin position="286"/>
        <end position="502"/>
    </location>
</feature>
<evidence type="ECO:0000313" key="3">
    <source>
        <dbReference type="EMBL" id="SDX64323.1"/>
    </source>
</evidence>
<dbReference type="GO" id="GO:0015074">
    <property type="term" value="P:DNA integration"/>
    <property type="evidence" value="ECO:0007669"/>
    <property type="project" value="InterPro"/>
</dbReference>
<protein>
    <submittedName>
        <fullName evidence="3">Mu transposase, C-terminal</fullName>
    </submittedName>
</protein>